<dbReference type="GO" id="GO:0006508">
    <property type="term" value="P:proteolysis"/>
    <property type="evidence" value="ECO:0007669"/>
    <property type="project" value="InterPro"/>
</dbReference>
<evidence type="ECO:0000313" key="6">
    <source>
        <dbReference type="EMBL" id="CAA9317640.1"/>
    </source>
</evidence>
<dbReference type="SUPFAM" id="SSF53187">
    <property type="entry name" value="Zn-dependent exopeptidases"/>
    <property type="match status" value="1"/>
</dbReference>
<comment type="cofactor">
    <cofactor evidence="1">
        <name>Zn(2+)</name>
        <dbReference type="ChEBI" id="CHEBI:29105"/>
    </cofactor>
</comment>
<keyword evidence="4" id="KW-0732">Signal</keyword>
<dbReference type="CDD" id="cd06241">
    <property type="entry name" value="M14-like"/>
    <property type="match status" value="1"/>
</dbReference>
<dbReference type="PANTHER" id="PTHR11705:SF145">
    <property type="entry name" value="PEPTIDASE M14 CARBOXYPEPTIDASE A DOMAIN-CONTAINING PROTEIN"/>
    <property type="match status" value="1"/>
</dbReference>
<evidence type="ECO:0000256" key="4">
    <source>
        <dbReference type="SAM" id="SignalP"/>
    </source>
</evidence>
<comment type="similarity">
    <text evidence="2 3">Belongs to the peptidase M14 family.</text>
</comment>
<dbReference type="Pfam" id="PF00246">
    <property type="entry name" value="Peptidase_M14"/>
    <property type="match status" value="1"/>
</dbReference>
<gene>
    <name evidence="6" type="ORF">AVDCRST_MAG71-1108</name>
</gene>
<feature type="active site" description="Proton donor/acceptor" evidence="3">
    <location>
        <position position="299"/>
    </location>
</feature>
<feature type="signal peptide" evidence="4">
    <location>
        <begin position="1"/>
        <end position="21"/>
    </location>
</feature>
<evidence type="ECO:0000256" key="2">
    <source>
        <dbReference type="ARBA" id="ARBA00005988"/>
    </source>
</evidence>
<name>A0A6J4L2J9_9GAMM</name>
<dbReference type="InterPro" id="IPR000834">
    <property type="entry name" value="Peptidase_M14"/>
</dbReference>
<dbReference type="EMBL" id="CADCUA010000290">
    <property type="protein sequence ID" value="CAA9317640.1"/>
    <property type="molecule type" value="Genomic_DNA"/>
</dbReference>
<dbReference type="AlphaFoldDB" id="A0A6J4L2J9"/>
<feature type="domain" description="Peptidase M14" evidence="5">
    <location>
        <begin position="41"/>
        <end position="324"/>
    </location>
</feature>
<evidence type="ECO:0000259" key="5">
    <source>
        <dbReference type="PROSITE" id="PS52035"/>
    </source>
</evidence>
<dbReference type="SMART" id="SM00631">
    <property type="entry name" value="Zn_pept"/>
    <property type="match status" value="1"/>
</dbReference>
<reference evidence="6" key="1">
    <citation type="submission" date="2020-02" db="EMBL/GenBank/DDBJ databases">
        <authorList>
            <person name="Meier V. D."/>
        </authorList>
    </citation>
    <scope>NUCLEOTIDE SEQUENCE</scope>
    <source>
        <strain evidence="6">AVDCRST_MAG71</strain>
    </source>
</reference>
<evidence type="ECO:0000256" key="1">
    <source>
        <dbReference type="ARBA" id="ARBA00001947"/>
    </source>
</evidence>
<dbReference type="Gene3D" id="3.40.630.10">
    <property type="entry name" value="Zn peptidases"/>
    <property type="match status" value="1"/>
</dbReference>
<dbReference type="FunFam" id="3.40.630.10:FF:000092">
    <property type="entry name" value="Peptidase M14"/>
    <property type="match status" value="1"/>
</dbReference>
<sequence length="595" mass="66245">MKHLQLCTSIVLALAATVSYAQPAPVDIALTTHAERTGFTKTGRYDEVVALCDAFAARYPQAVRCETFGTTPERRPMKLLVVSTSGALTIEAARERKLPVTLIQGGIHAGEIDGKDAGFLAVRELLEGRAGKGVLDRQVLLFVPVFNIDGHEIFDRWNRPNQRGPEEMGWRTTAQNYNLNRDYAKAETPEMQAMLALINAWDPLAYVDLHVTNGAKFEHDISIQVEPINSGDPALRASGLALRDGVIARLAKQGSLPLSFYPSFVENDDPTSGFEDSVAPPRFSQGYIHLRNRFGMLVETHSWRPYAHRVRATRNTIMAVLDLVGRNGRKWREQTDAADERARRIAGQPVALEYKASDKARTIRFRGYEYARTPSEVSGALMTRYDETRPQVWRVPLKDVIEPARVVKAPGAGYLVPAAHAAWVGEKLRQHAIEFRQLPSALTSAPAEAFLAQKATFAPAPFEGNQRVTLEGQWSAGTHNVGAGALFVPIAQPKARLVMALLEPQAPDALAGWGRFNNAFERKEYMEDYVAEEVAREMLARDPDVRARFEKRLAEDTAFAASPQARLEFFHRLHSSWDARYNLYPVLRVDQAPAP</sequence>
<dbReference type="GO" id="GO:0008270">
    <property type="term" value="F:zinc ion binding"/>
    <property type="evidence" value="ECO:0007669"/>
    <property type="project" value="InterPro"/>
</dbReference>
<dbReference type="PANTHER" id="PTHR11705">
    <property type="entry name" value="PROTEASE FAMILY M14 CARBOXYPEPTIDASE A,B"/>
    <property type="match status" value="1"/>
</dbReference>
<feature type="chain" id="PRO_5026718448" evidence="4">
    <location>
        <begin position="22"/>
        <end position="595"/>
    </location>
</feature>
<accession>A0A6J4L2J9</accession>
<dbReference type="GO" id="GO:0004181">
    <property type="term" value="F:metallocarboxypeptidase activity"/>
    <property type="evidence" value="ECO:0007669"/>
    <property type="project" value="InterPro"/>
</dbReference>
<organism evidence="6">
    <name type="scientific">uncultured Lysobacter sp</name>
    <dbReference type="NCBI Taxonomy" id="271060"/>
    <lineage>
        <taxon>Bacteria</taxon>
        <taxon>Pseudomonadati</taxon>
        <taxon>Pseudomonadota</taxon>
        <taxon>Gammaproteobacteria</taxon>
        <taxon>Lysobacterales</taxon>
        <taxon>Lysobacteraceae</taxon>
        <taxon>Lysobacter</taxon>
        <taxon>environmental samples</taxon>
    </lineage>
</organism>
<protein>
    <submittedName>
        <fullName evidence="6">Gll2474 protein</fullName>
    </submittedName>
</protein>
<proteinExistence type="inferred from homology"/>
<dbReference type="PROSITE" id="PS52035">
    <property type="entry name" value="PEPTIDASE_M14"/>
    <property type="match status" value="1"/>
</dbReference>
<dbReference type="GO" id="GO:0005615">
    <property type="term" value="C:extracellular space"/>
    <property type="evidence" value="ECO:0007669"/>
    <property type="project" value="TreeGrafter"/>
</dbReference>
<evidence type="ECO:0000256" key="3">
    <source>
        <dbReference type="PROSITE-ProRule" id="PRU01379"/>
    </source>
</evidence>